<organism evidence="2 3">
    <name type="scientific">Saguinus oedipus</name>
    <name type="common">Cotton-top tamarin</name>
    <name type="synonym">Oedipomidas oedipus</name>
    <dbReference type="NCBI Taxonomy" id="9490"/>
    <lineage>
        <taxon>Eukaryota</taxon>
        <taxon>Metazoa</taxon>
        <taxon>Chordata</taxon>
        <taxon>Craniata</taxon>
        <taxon>Vertebrata</taxon>
        <taxon>Euteleostomi</taxon>
        <taxon>Mammalia</taxon>
        <taxon>Eutheria</taxon>
        <taxon>Euarchontoglires</taxon>
        <taxon>Primates</taxon>
        <taxon>Haplorrhini</taxon>
        <taxon>Platyrrhini</taxon>
        <taxon>Cebidae</taxon>
        <taxon>Callitrichinae</taxon>
        <taxon>Saguinus</taxon>
    </lineage>
</organism>
<gene>
    <name evidence="2" type="ORF">P7K49_027564</name>
</gene>
<proteinExistence type="predicted"/>
<name>A0ABQ9U9Y6_SAGOE</name>
<feature type="compositionally biased region" description="Acidic residues" evidence="1">
    <location>
        <begin position="45"/>
        <end position="54"/>
    </location>
</feature>
<dbReference type="EMBL" id="JASSZA010000014">
    <property type="protein sequence ID" value="KAK2093826.1"/>
    <property type="molecule type" value="Genomic_DNA"/>
</dbReference>
<evidence type="ECO:0000313" key="3">
    <source>
        <dbReference type="Proteomes" id="UP001266305"/>
    </source>
</evidence>
<keyword evidence="3" id="KW-1185">Reference proteome</keyword>
<comment type="caution">
    <text evidence="2">The sequence shown here is derived from an EMBL/GenBank/DDBJ whole genome shotgun (WGS) entry which is preliminary data.</text>
</comment>
<dbReference type="Proteomes" id="UP001266305">
    <property type="component" value="Unassembled WGS sequence"/>
</dbReference>
<dbReference type="PROSITE" id="PS51257">
    <property type="entry name" value="PROKAR_LIPOPROTEIN"/>
    <property type="match status" value="1"/>
</dbReference>
<evidence type="ECO:0000256" key="1">
    <source>
        <dbReference type="SAM" id="MobiDB-lite"/>
    </source>
</evidence>
<accession>A0ABQ9U9Y6</accession>
<feature type="region of interest" description="Disordered" evidence="1">
    <location>
        <begin position="190"/>
        <end position="214"/>
    </location>
</feature>
<reference evidence="2 3" key="1">
    <citation type="submission" date="2023-05" db="EMBL/GenBank/DDBJ databases">
        <title>B98-5 Cell Line De Novo Hybrid Assembly: An Optical Mapping Approach.</title>
        <authorList>
            <person name="Kananen K."/>
            <person name="Auerbach J.A."/>
            <person name="Kautto E."/>
            <person name="Blachly J.S."/>
        </authorList>
    </citation>
    <scope>NUCLEOTIDE SEQUENCE [LARGE SCALE GENOMIC DNA]</scope>
    <source>
        <strain evidence="2">B95-8</strain>
        <tissue evidence="2">Cell line</tissue>
    </source>
</reference>
<feature type="region of interest" description="Disordered" evidence="1">
    <location>
        <begin position="1"/>
        <end position="101"/>
    </location>
</feature>
<protein>
    <submittedName>
        <fullName evidence="2">Uncharacterized protein</fullName>
    </submittedName>
</protein>
<feature type="compositionally biased region" description="Pro residues" evidence="1">
    <location>
        <begin position="194"/>
        <end position="204"/>
    </location>
</feature>
<evidence type="ECO:0000313" key="2">
    <source>
        <dbReference type="EMBL" id="KAK2093826.1"/>
    </source>
</evidence>
<sequence>MPDPRDPTLPTPTTGSSCTDLPGHRRPRPGTPPPGTAVGTHQQQDPDDNDDEENRGDSEPEPGSPRPPGSWGAPCPGPQGSLGAGSPLSHGVGSAPRPPLRCSILNTEEPLAMLDVATAASGPLAELPRIGVAARKAPSFTPAGDGVKQRQSKKHCALVRPKLWVKAPDPASFSGHLRLLLVNPELPSSLPAPAAVPRPHPPPGCRCNPSRFAT</sequence>